<evidence type="ECO:0000256" key="3">
    <source>
        <dbReference type="ARBA" id="ARBA00023295"/>
    </source>
</evidence>
<evidence type="ECO:0000256" key="1">
    <source>
        <dbReference type="ARBA" id="ARBA00009902"/>
    </source>
</evidence>
<evidence type="ECO:0000256" key="2">
    <source>
        <dbReference type="ARBA" id="ARBA00022801"/>
    </source>
</evidence>
<keyword evidence="2 5" id="KW-0378">Hydrolase</keyword>
<dbReference type="SUPFAM" id="SSF49899">
    <property type="entry name" value="Concanavalin A-like lectins/glucanases"/>
    <property type="match status" value="1"/>
</dbReference>
<sequence length="573" mass="64335">MSNSHLWLICMLLFPLFGSSEYIKLVTSDSLHMNLEPLQSSELASLQQRTAFHFQPAKNWMNGPMIYKGIYHLFYQYNPGGAIWIQNISWGHSISTDLVNWSPLPIAMWPSESYDIKGCWSGSVTMLPGNKPAVLYTGIASNNNQVQNLALPKNLSDPYLVEWVKSPKNPLLTPTPTNKIDGEWFRDPSTAWMNEDGQWRVTIGIERDRTGMALLYKSEDFINWIEVTNPLHSKENTGMWECIDFYPVSTSSHKGLDTSTTGCGIKHVLKSSMFDVLHDYYAIGTYDSDKDIFIPDTDFTTEHSGLRYDYGKLYASKTFFDSATRRRILWGWSNESTDTSIDVARGWAGVQTIPRSVWLDKSGKQLIQWPIVEIENLRTNKVNLHHELLKSESVLDVPGVTGSQADVDIAFSIPNFDKAEILDPTWTNPQVLCSRKGASVGGGIGPFGLLLLASADVQEYTAVFFRVFRNETRYVVLMCTDLTKSSLSLDYDKPTYGAFLDVNPAKEDLTLRSLVDHSIIESFGGNGKACITARVYPTSVIDSEAHLYAFNNGVQDVKISNLSAWSMKKAEIS</sequence>
<dbReference type="FunFam" id="2.60.120.560:FF:000002">
    <property type="entry name" value="Beta-fructofuranosidase, insoluble isoenzyme CWINV1"/>
    <property type="match status" value="1"/>
</dbReference>
<proteinExistence type="inferred from homology"/>
<evidence type="ECO:0000313" key="9">
    <source>
        <dbReference type="EMBL" id="GAA0165897.1"/>
    </source>
</evidence>
<feature type="chain" id="PRO_5043371508" description="Beta-fructofuranosidase" evidence="6">
    <location>
        <begin position="21"/>
        <end position="573"/>
    </location>
</feature>
<evidence type="ECO:0000256" key="5">
    <source>
        <dbReference type="RuleBase" id="RU362110"/>
    </source>
</evidence>
<dbReference type="InterPro" id="IPR013189">
    <property type="entry name" value="Glyco_hydro_32_C"/>
</dbReference>
<comment type="subunit">
    <text evidence="4">May be present in two forms, a 70 kDa monomer and a heterodimer of the 30 kDa and 38 kDa subunits. The ratio of the levels of the two forms within cells appears to be regulated developmentally.</text>
</comment>
<dbReference type="InterPro" id="IPR013320">
    <property type="entry name" value="ConA-like_dom_sf"/>
</dbReference>
<dbReference type="GO" id="GO:0004553">
    <property type="term" value="F:hydrolase activity, hydrolyzing O-glycosyl compounds"/>
    <property type="evidence" value="ECO:0007669"/>
    <property type="project" value="InterPro"/>
</dbReference>
<dbReference type="PANTHER" id="PTHR31953">
    <property type="entry name" value="BETA-FRUCTOFURANOSIDASE, INSOLUBLE ISOENZYME CWINV1-RELATED"/>
    <property type="match status" value="1"/>
</dbReference>
<protein>
    <recommendedName>
        <fullName evidence="11">Beta-fructofuranosidase</fullName>
    </recommendedName>
</protein>
<keyword evidence="6" id="KW-0732">Signal</keyword>
<evidence type="ECO:0000256" key="6">
    <source>
        <dbReference type="SAM" id="SignalP"/>
    </source>
</evidence>
<dbReference type="Pfam" id="PF00251">
    <property type="entry name" value="Glyco_hydro_32N"/>
    <property type="match status" value="1"/>
</dbReference>
<evidence type="ECO:0000313" key="10">
    <source>
        <dbReference type="Proteomes" id="UP001454036"/>
    </source>
</evidence>
<dbReference type="Proteomes" id="UP001454036">
    <property type="component" value="Unassembled WGS sequence"/>
</dbReference>
<dbReference type="SMART" id="SM00640">
    <property type="entry name" value="Glyco_32"/>
    <property type="match status" value="1"/>
</dbReference>
<dbReference type="AlphaFoldDB" id="A0AAV3QV26"/>
<dbReference type="InterPro" id="IPR013148">
    <property type="entry name" value="Glyco_hydro_32_N"/>
</dbReference>
<dbReference type="Gene3D" id="2.115.10.20">
    <property type="entry name" value="Glycosyl hydrolase domain, family 43"/>
    <property type="match status" value="1"/>
</dbReference>
<dbReference type="InterPro" id="IPR023296">
    <property type="entry name" value="Glyco_hydro_beta-prop_sf"/>
</dbReference>
<accession>A0AAV3QV26</accession>
<comment type="similarity">
    <text evidence="1 5">Belongs to the glycosyl hydrolase 32 family.</text>
</comment>
<feature type="domain" description="Glycosyl hydrolase family 32 C-terminal" evidence="8">
    <location>
        <begin position="373"/>
        <end position="566"/>
    </location>
</feature>
<reference evidence="9 10" key="1">
    <citation type="submission" date="2024-01" db="EMBL/GenBank/DDBJ databases">
        <title>The complete chloroplast genome sequence of Lithospermum erythrorhizon: insights into the phylogenetic relationship among Boraginaceae species and the maternal lineages of purple gromwells.</title>
        <authorList>
            <person name="Okada T."/>
            <person name="Watanabe K."/>
        </authorList>
    </citation>
    <scope>NUCLEOTIDE SEQUENCE [LARGE SCALE GENOMIC DNA]</scope>
</reference>
<comment type="caution">
    <text evidence="9">The sequence shown here is derived from an EMBL/GenBank/DDBJ whole genome shotgun (WGS) entry which is preliminary data.</text>
</comment>
<organism evidence="9 10">
    <name type="scientific">Lithospermum erythrorhizon</name>
    <name type="common">Purple gromwell</name>
    <name type="synonym">Lithospermum officinale var. erythrorhizon</name>
    <dbReference type="NCBI Taxonomy" id="34254"/>
    <lineage>
        <taxon>Eukaryota</taxon>
        <taxon>Viridiplantae</taxon>
        <taxon>Streptophyta</taxon>
        <taxon>Embryophyta</taxon>
        <taxon>Tracheophyta</taxon>
        <taxon>Spermatophyta</taxon>
        <taxon>Magnoliopsida</taxon>
        <taxon>eudicotyledons</taxon>
        <taxon>Gunneridae</taxon>
        <taxon>Pentapetalae</taxon>
        <taxon>asterids</taxon>
        <taxon>lamiids</taxon>
        <taxon>Boraginales</taxon>
        <taxon>Boraginaceae</taxon>
        <taxon>Boraginoideae</taxon>
        <taxon>Lithospermeae</taxon>
        <taxon>Lithospermum</taxon>
    </lineage>
</organism>
<evidence type="ECO:0000256" key="4">
    <source>
        <dbReference type="ARBA" id="ARBA00062317"/>
    </source>
</evidence>
<dbReference type="Pfam" id="PF08244">
    <property type="entry name" value="Glyco_hydro_32C"/>
    <property type="match status" value="1"/>
</dbReference>
<evidence type="ECO:0008006" key="11">
    <source>
        <dbReference type="Google" id="ProtNLM"/>
    </source>
</evidence>
<dbReference type="EMBL" id="BAABME010005530">
    <property type="protein sequence ID" value="GAA0165897.1"/>
    <property type="molecule type" value="Genomic_DNA"/>
</dbReference>
<dbReference type="SUPFAM" id="SSF75005">
    <property type="entry name" value="Arabinanase/levansucrase/invertase"/>
    <property type="match status" value="1"/>
</dbReference>
<dbReference type="InterPro" id="IPR001362">
    <property type="entry name" value="Glyco_hydro_32"/>
</dbReference>
<name>A0AAV3QV26_LITER</name>
<dbReference type="CDD" id="cd18624">
    <property type="entry name" value="GH32_Fruct1-like"/>
    <property type="match status" value="1"/>
</dbReference>
<dbReference type="InterPro" id="IPR050551">
    <property type="entry name" value="Fructan_Metab_Enzymes"/>
</dbReference>
<keyword evidence="3 5" id="KW-0326">Glycosidase</keyword>
<evidence type="ECO:0000259" key="8">
    <source>
        <dbReference type="Pfam" id="PF08244"/>
    </source>
</evidence>
<dbReference type="GO" id="GO:0005975">
    <property type="term" value="P:carbohydrate metabolic process"/>
    <property type="evidence" value="ECO:0007669"/>
    <property type="project" value="InterPro"/>
</dbReference>
<gene>
    <name evidence="9" type="ORF">LIER_21181</name>
</gene>
<feature type="domain" description="Glycosyl hydrolase family 32 N-terminal" evidence="7">
    <location>
        <begin position="53"/>
        <end position="370"/>
    </location>
</feature>
<keyword evidence="10" id="KW-1185">Reference proteome</keyword>
<dbReference type="Gene3D" id="2.60.120.560">
    <property type="entry name" value="Exo-inulinase, domain 1"/>
    <property type="match status" value="1"/>
</dbReference>
<evidence type="ECO:0000259" key="7">
    <source>
        <dbReference type="Pfam" id="PF00251"/>
    </source>
</evidence>
<feature type="signal peptide" evidence="6">
    <location>
        <begin position="1"/>
        <end position="20"/>
    </location>
</feature>
<dbReference type="FunFam" id="2.115.10.20:FF:000001">
    <property type="entry name" value="Beta-fructofuranosidase, insoluble isoenzyme CWINV1"/>
    <property type="match status" value="1"/>
</dbReference>